<protein>
    <submittedName>
        <fullName evidence="2">NAD-dependent epimerase/dehydratase family protein</fullName>
    </submittedName>
</protein>
<gene>
    <name evidence="2" type="ORF">ENJ10_10885</name>
</gene>
<proteinExistence type="predicted"/>
<dbReference type="SUPFAM" id="SSF51735">
    <property type="entry name" value="NAD(P)-binding Rossmann-fold domains"/>
    <property type="match status" value="1"/>
</dbReference>
<name>A0A7V1LPB0_CALAY</name>
<dbReference type="EMBL" id="DRLD01000304">
    <property type="protein sequence ID" value="HED11182.1"/>
    <property type="molecule type" value="Genomic_DNA"/>
</dbReference>
<dbReference type="Pfam" id="PF01370">
    <property type="entry name" value="Epimerase"/>
    <property type="match status" value="1"/>
</dbReference>
<dbReference type="PANTHER" id="PTHR43245:SF13">
    <property type="entry name" value="UDP-D-APIOSE_UDP-D-XYLOSE SYNTHASE 2"/>
    <property type="match status" value="1"/>
</dbReference>
<evidence type="ECO:0000313" key="2">
    <source>
        <dbReference type="EMBL" id="HED11182.1"/>
    </source>
</evidence>
<sequence>MHTILGAGGVIGRETARALASEKQKIRLVSRNPKKVNPDDECLSADLSDAAQVRRAVEGSEVAYLTVGLPYEIKAWQRDWPVIMKNSIEACKAHGTRLVFFDNIYMYDPDYLGHMTEETPIRPVSKKGRVREHISRMLMEAVEKGELEALIARAADFYGPQNDKSVLVEIVFKNLAAGKKADWMGSVDKLHSFTYTPDAGKGTAMLGMDKEAFNRVWHLPTAPPLPNREWIELTAEALGKPFGYRVAGRRLVKFLGLFNSLMKELGEMLYQYELDYVFDSSAFEKRYGYTPVSPRQGIINTARADFL</sequence>
<evidence type="ECO:0000259" key="1">
    <source>
        <dbReference type="Pfam" id="PF01370"/>
    </source>
</evidence>
<dbReference type="Gene3D" id="3.40.50.720">
    <property type="entry name" value="NAD(P)-binding Rossmann-like Domain"/>
    <property type="match status" value="1"/>
</dbReference>
<dbReference type="AlphaFoldDB" id="A0A7V1LPB0"/>
<dbReference type="InterPro" id="IPR036291">
    <property type="entry name" value="NAD(P)-bd_dom_sf"/>
</dbReference>
<dbReference type="InterPro" id="IPR050177">
    <property type="entry name" value="Lipid_A_modif_metabolic_enz"/>
</dbReference>
<organism evidence="2">
    <name type="scientific">Caldithrix abyssi</name>
    <dbReference type="NCBI Taxonomy" id="187145"/>
    <lineage>
        <taxon>Bacteria</taxon>
        <taxon>Pseudomonadati</taxon>
        <taxon>Calditrichota</taxon>
        <taxon>Calditrichia</taxon>
        <taxon>Calditrichales</taxon>
        <taxon>Calditrichaceae</taxon>
        <taxon>Caldithrix</taxon>
    </lineage>
</organism>
<comment type="caution">
    <text evidence="2">The sequence shown here is derived from an EMBL/GenBank/DDBJ whole genome shotgun (WGS) entry which is preliminary data.</text>
</comment>
<dbReference type="PANTHER" id="PTHR43245">
    <property type="entry name" value="BIFUNCTIONAL POLYMYXIN RESISTANCE PROTEIN ARNA"/>
    <property type="match status" value="1"/>
</dbReference>
<accession>A0A7V1LPB0</accession>
<dbReference type="Proteomes" id="UP000886005">
    <property type="component" value="Unassembled WGS sequence"/>
</dbReference>
<dbReference type="InterPro" id="IPR001509">
    <property type="entry name" value="Epimerase_deHydtase"/>
</dbReference>
<reference evidence="2" key="1">
    <citation type="journal article" date="2020" name="mSystems">
        <title>Genome- and Community-Level Interaction Insights into Carbon Utilization and Element Cycling Functions of Hydrothermarchaeota in Hydrothermal Sediment.</title>
        <authorList>
            <person name="Zhou Z."/>
            <person name="Liu Y."/>
            <person name="Xu W."/>
            <person name="Pan J."/>
            <person name="Luo Z.H."/>
            <person name="Li M."/>
        </authorList>
    </citation>
    <scope>NUCLEOTIDE SEQUENCE [LARGE SCALE GENOMIC DNA]</scope>
    <source>
        <strain evidence="2">HyVt-456</strain>
    </source>
</reference>
<feature type="domain" description="NAD-dependent epimerase/dehydratase" evidence="1">
    <location>
        <begin position="4"/>
        <end position="204"/>
    </location>
</feature>